<reference evidence="3" key="1">
    <citation type="submission" date="2020-08" db="EMBL/GenBank/DDBJ databases">
        <title>Ramlibacter sp. GTP1 16S ribosomal RNA gene genome sequencing and assembly.</title>
        <authorList>
            <person name="Kang M."/>
        </authorList>
    </citation>
    <scope>NUCLEOTIDE SEQUENCE</scope>
    <source>
        <strain evidence="3">GTP1</strain>
    </source>
</reference>
<proteinExistence type="predicted"/>
<organism evidence="3 4">
    <name type="scientific">Ramlibacter albus</name>
    <dbReference type="NCBI Taxonomy" id="2079448"/>
    <lineage>
        <taxon>Bacteria</taxon>
        <taxon>Pseudomonadati</taxon>
        <taxon>Pseudomonadota</taxon>
        <taxon>Betaproteobacteria</taxon>
        <taxon>Burkholderiales</taxon>
        <taxon>Comamonadaceae</taxon>
        <taxon>Ramlibacter</taxon>
    </lineage>
</organism>
<keyword evidence="2" id="KW-0732">Signal</keyword>
<accession>A0A923M910</accession>
<keyword evidence="4" id="KW-1185">Reference proteome</keyword>
<dbReference type="InterPro" id="IPR028974">
    <property type="entry name" value="TSP_type-3_rpt"/>
</dbReference>
<feature type="region of interest" description="Disordered" evidence="1">
    <location>
        <begin position="91"/>
        <end position="117"/>
    </location>
</feature>
<evidence type="ECO:0000256" key="1">
    <source>
        <dbReference type="SAM" id="MobiDB-lite"/>
    </source>
</evidence>
<evidence type="ECO:0000313" key="4">
    <source>
        <dbReference type="Proteomes" id="UP000596827"/>
    </source>
</evidence>
<gene>
    <name evidence="3" type="ORF">H8R02_14100</name>
</gene>
<dbReference type="AlphaFoldDB" id="A0A923M910"/>
<comment type="caution">
    <text evidence="3">The sequence shown here is derived from an EMBL/GenBank/DDBJ whole genome shotgun (WGS) entry which is preliminary data.</text>
</comment>
<dbReference type="EMBL" id="JACORU010000005">
    <property type="protein sequence ID" value="MBC5765595.1"/>
    <property type="molecule type" value="Genomic_DNA"/>
</dbReference>
<sequence length="117" mass="12573">MKKFILTAAAVAACAFGGVAQADVIDSVGNAISSIFGIPYDPRPAGTIVQVYTDAYGRQVQVDKDGRQTIVSQPTYVDQYGNVISSGTPYAMAPQYDNDGDGVPNAYDRFPNDPRYR</sequence>
<dbReference type="RefSeq" id="WP_187082079.1">
    <property type="nucleotide sequence ID" value="NZ_JACORU010000005.1"/>
</dbReference>
<evidence type="ECO:0000313" key="3">
    <source>
        <dbReference type="EMBL" id="MBC5765595.1"/>
    </source>
</evidence>
<dbReference type="GO" id="GO:0005509">
    <property type="term" value="F:calcium ion binding"/>
    <property type="evidence" value="ECO:0007669"/>
    <property type="project" value="InterPro"/>
</dbReference>
<protein>
    <submittedName>
        <fullName evidence="3">Uncharacterized protein</fullName>
    </submittedName>
</protein>
<dbReference type="Proteomes" id="UP000596827">
    <property type="component" value="Unassembled WGS sequence"/>
</dbReference>
<feature type="chain" id="PRO_5037894102" evidence="2">
    <location>
        <begin position="23"/>
        <end position="117"/>
    </location>
</feature>
<feature type="signal peptide" evidence="2">
    <location>
        <begin position="1"/>
        <end position="22"/>
    </location>
</feature>
<name>A0A923M910_9BURK</name>
<evidence type="ECO:0000256" key="2">
    <source>
        <dbReference type="SAM" id="SignalP"/>
    </source>
</evidence>
<dbReference type="SUPFAM" id="SSF103647">
    <property type="entry name" value="TSP type-3 repeat"/>
    <property type="match status" value="1"/>
</dbReference>